<evidence type="ECO:0000259" key="3">
    <source>
        <dbReference type="Pfam" id="PF05670"/>
    </source>
</evidence>
<sequence>MNVSLISRVVGELCEELRGGVISKVHEPDEKTLILKVFTRGRQRNLLISTHQYLSRLHITERPFPNPPVPPRFCAFLRSRITNARIGEIRQLPGERIVEIALIKKPSEDGGAGAEPIRMTLIAELTGKSGNIILVNKDNIIMDAKRYFRAPESARTVEPGERLSPLPPHEVVKEEKTEIIPQEGETWNEAVDRYYSGQTDTGELKVEKKRLRQAIKAAEKKAARKVRNLREDRVKAEENRDRQRLGELILANMATIKKGQKEVELDDFYEDPPLKIKITLDPKQDAKGNAEKYFRRGKKAKTTLRMLEERLPEAEGEYEYVENLSCSLEAIVDIVDIPILEEELIEAGILKRPKPEKGRNTKKKGTEKGAAPFRRYVSSEGLTILCGKSGAGNDLLVKKEGRQGDLWFHANNAAGAHVLLKAEGADLSAHKASIIEAASIAAYYSKAKNAAKVDVIYADVKKVKKPRGARPGSVTVGEHKAVMVRPEALAEVKAGSAGGTGSAGDTDSADSIGSTGGTDQR</sequence>
<dbReference type="PANTHER" id="PTHR15239">
    <property type="entry name" value="NUCLEAR EXPORT MEDIATOR FACTOR NEMF"/>
    <property type="match status" value="1"/>
</dbReference>
<dbReference type="GO" id="GO:0043023">
    <property type="term" value="F:ribosomal large subunit binding"/>
    <property type="evidence" value="ECO:0007669"/>
    <property type="project" value="TreeGrafter"/>
</dbReference>
<dbReference type="EMBL" id="UOEA01000059">
    <property type="protein sequence ID" value="VAV84037.1"/>
    <property type="molecule type" value="Genomic_DNA"/>
</dbReference>
<dbReference type="AlphaFoldDB" id="A0A3B0QWU8"/>
<protein>
    <submittedName>
        <fullName evidence="4">Fibronectin/fibrinogen-binding protein</fullName>
    </submittedName>
</protein>
<feature type="domain" description="NFACT RNA-binding" evidence="3">
    <location>
        <begin position="373"/>
        <end position="472"/>
    </location>
</feature>
<dbReference type="GO" id="GO:0000049">
    <property type="term" value="F:tRNA binding"/>
    <property type="evidence" value="ECO:0007669"/>
    <property type="project" value="TreeGrafter"/>
</dbReference>
<evidence type="ECO:0000256" key="2">
    <source>
        <dbReference type="SAM" id="MobiDB-lite"/>
    </source>
</evidence>
<evidence type="ECO:0000256" key="1">
    <source>
        <dbReference type="SAM" id="Coils"/>
    </source>
</evidence>
<feature type="coiled-coil region" evidence="1">
    <location>
        <begin position="201"/>
        <end position="239"/>
    </location>
</feature>
<dbReference type="Pfam" id="PF05670">
    <property type="entry name" value="NFACT-R_1"/>
    <property type="match status" value="1"/>
</dbReference>
<dbReference type="PANTHER" id="PTHR15239:SF6">
    <property type="entry name" value="RIBOSOME QUALITY CONTROL COMPLEX SUBUNIT NEMF"/>
    <property type="match status" value="1"/>
</dbReference>
<keyword evidence="1" id="KW-0175">Coiled coil</keyword>
<proteinExistence type="predicted"/>
<evidence type="ECO:0000313" key="4">
    <source>
        <dbReference type="EMBL" id="VAV84037.1"/>
    </source>
</evidence>
<dbReference type="InterPro" id="IPR008532">
    <property type="entry name" value="NFACT_RNA-bd"/>
</dbReference>
<dbReference type="GO" id="GO:0072344">
    <property type="term" value="P:rescue of stalled ribosome"/>
    <property type="evidence" value="ECO:0007669"/>
    <property type="project" value="TreeGrafter"/>
</dbReference>
<gene>
    <name evidence="4" type="ORF">MNBD_DELTA01-494</name>
</gene>
<dbReference type="GO" id="GO:1990112">
    <property type="term" value="C:RQC complex"/>
    <property type="evidence" value="ECO:0007669"/>
    <property type="project" value="TreeGrafter"/>
</dbReference>
<reference evidence="4" key="1">
    <citation type="submission" date="2018-06" db="EMBL/GenBank/DDBJ databases">
        <authorList>
            <person name="Zhirakovskaya E."/>
        </authorList>
    </citation>
    <scope>NUCLEOTIDE SEQUENCE</scope>
</reference>
<organism evidence="4">
    <name type="scientific">hydrothermal vent metagenome</name>
    <dbReference type="NCBI Taxonomy" id="652676"/>
    <lineage>
        <taxon>unclassified sequences</taxon>
        <taxon>metagenomes</taxon>
        <taxon>ecological metagenomes</taxon>
    </lineage>
</organism>
<feature type="region of interest" description="Disordered" evidence="2">
    <location>
        <begin position="493"/>
        <end position="521"/>
    </location>
</feature>
<accession>A0A3B0QWU8</accession>
<dbReference type="Pfam" id="PF05833">
    <property type="entry name" value="NFACT_N"/>
    <property type="match status" value="2"/>
</dbReference>
<feature type="compositionally biased region" description="Low complexity" evidence="2">
    <location>
        <begin position="503"/>
        <end position="521"/>
    </location>
</feature>
<dbReference type="Gene3D" id="2.30.310.10">
    <property type="entry name" value="ibrinogen binding protein from staphylococcus aureus domain"/>
    <property type="match status" value="1"/>
</dbReference>
<dbReference type="InterPro" id="IPR051608">
    <property type="entry name" value="RQC_Subunit_NEMF"/>
</dbReference>
<name>A0A3B0QWU8_9ZZZZ</name>